<protein>
    <recommendedName>
        <fullName evidence="4">Peptidase C39-like domain-containing protein</fullName>
    </recommendedName>
</protein>
<feature type="signal peptide" evidence="1">
    <location>
        <begin position="1"/>
        <end position="30"/>
    </location>
</feature>
<name>A0ABV6QKZ5_9ACTN</name>
<sequence>MNRTVFRSAVTTLVISGFAAATLAPTVAHADLPIGPACAEVRDTIGSHFEVRLCGVTDVDQFRTNLAKNGSTHCGPASLYNVLYYLGERKGLPARILPNGQNLTEYNPKTPAHYPMVTAWIGWLGSKAGMGANPTGSSAGENRAAFDAATETAKANGWFVDRGQINSHDNPEFGLEIAKKTAHAPVQIWYGRYNANGDRTYTRDGGHITTVVSAKGDLGTGVVELTLADPGRAADHKTDGYLDTQSDYRYETVKLTRQLVNVKVVPEEGEPYVVQRTYWKLTGDNYVGTTTQFVEGFNWFAAAPPVG</sequence>
<evidence type="ECO:0000313" key="2">
    <source>
        <dbReference type="EMBL" id="MFC0624262.1"/>
    </source>
</evidence>
<keyword evidence="3" id="KW-1185">Reference proteome</keyword>
<evidence type="ECO:0000256" key="1">
    <source>
        <dbReference type="SAM" id="SignalP"/>
    </source>
</evidence>
<dbReference type="RefSeq" id="WP_380045341.1">
    <property type="nucleotide sequence ID" value="NZ_JBHLTC010000010.1"/>
</dbReference>
<dbReference type="EMBL" id="JBHLTC010000010">
    <property type="protein sequence ID" value="MFC0624262.1"/>
    <property type="molecule type" value="Genomic_DNA"/>
</dbReference>
<dbReference type="Proteomes" id="UP001589890">
    <property type="component" value="Unassembled WGS sequence"/>
</dbReference>
<accession>A0ABV6QKZ5</accession>
<evidence type="ECO:0000313" key="3">
    <source>
        <dbReference type="Proteomes" id="UP001589890"/>
    </source>
</evidence>
<evidence type="ECO:0008006" key="4">
    <source>
        <dbReference type="Google" id="ProtNLM"/>
    </source>
</evidence>
<reference evidence="2 3" key="1">
    <citation type="submission" date="2024-09" db="EMBL/GenBank/DDBJ databases">
        <authorList>
            <person name="Sun Q."/>
            <person name="Mori K."/>
        </authorList>
    </citation>
    <scope>NUCLEOTIDE SEQUENCE [LARGE SCALE GENOMIC DNA]</scope>
    <source>
        <strain evidence="2 3">CGMCC 1.15906</strain>
    </source>
</reference>
<feature type="chain" id="PRO_5046870115" description="Peptidase C39-like domain-containing protein" evidence="1">
    <location>
        <begin position="31"/>
        <end position="307"/>
    </location>
</feature>
<organism evidence="2 3">
    <name type="scientific">Kribbella deserti</name>
    <dbReference type="NCBI Taxonomy" id="1926257"/>
    <lineage>
        <taxon>Bacteria</taxon>
        <taxon>Bacillati</taxon>
        <taxon>Actinomycetota</taxon>
        <taxon>Actinomycetes</taxon>
        <taxon>Propionibacteriales</taxon>
        <taxon>Kribbellaceae</taxon>
        <taxon>Kribbella</taxon>
    </lineage>
</organism>
<keyword evidence="1" id="KW-0732">Signal</keyword>
<proteinExistence type="predicted"/>
<gene>
    <name evidence="2" type="ORF">ACFFGN_09335</name>
</gene>
<comment type="caution">
    <text evidence="2">The sequence shown here is derived from an EMBL/GenBank/DDBJ whole genome shotgun (WGS) entry which is preliminary data.</text>
</comment>